<organism evidence="2 3">
    <name type="scientific">Botryobasidium botryosum (strain FD-172 SS1)</name>
    <dbReference type="NCBI Taxonomy" id="930990"/>
    <lineage>
        <taxon>Eukaryota</taxon>
        <taxon>Fungi</taxon>
        <taxon>Dikarya</taxon>
        <taxon>Basidiomycota</taxon>
        <taxon>Agaricomycotina</taxon>
        <taxon>Agaricomycetes</taxon>
        <taxon>Cantharellales</taxon>
        <taxon>Botryobasidiaceae</taxon>
        <taxon>Botryobasidium</taxon>
    </lineage>
</organism>
<feature type="compositionally biased region" description="Acidic residues" evidence="1">
    <location>
        <begin position="126"/>
        <end position="151"/>
    </location>
</feature>
<accession>A0A067LR99</accession>
<evidence type="ECO:0000313" key="2">
    <source>
        <dbReference type="EMBL" id="KDQ05743.1"/>
    </source>
</evidence>
<protein>
    <submittedName>
        <fullName evidence="2">Uncharacterized protein</fullName>
    </submittedName>
</protein>
<dbReference type="AlphaFoldDB" id="A0A067LR99"/>
<evidence type="ECO:0000256" key="1">
    <source>
        <dbReference type="SAM" id="MobiDB-lite"/>
    </source>
</evidence>
<proteinExistence type="predicted"/>
<feature type="compositionally biased region" description="Polar residues" evidence="1">
    <location>
        <begin position="191"/>
        <end position="201"/>
    </location>
</feature>
<reference evidence="3" key="1">
    <citation type="journal article" date="2014" name="Proc. Natl. Acad. Sci. U.S.A.">
        <title>Extensive sampling of basidiomycete genomes demonstrates inadequacy of the white-rot/brown-rot paradigm for wood decay fungi.</title>
        <authorList>
            <person name="Riley R."/>
            <person name="Salamov A.A."/>
            <person name="Brown D.W."/>
            <person name="Nagy L.G."/>
            <person name="Floudas D."/>
            <person name="Held B.W."/>
            <person name="Levasseur A."/>
            <person name="Lombard V."/>
            <person name="Morin E."/>
            <person name="Otillar R."/>
            <person name="Lindquist E.A."/>
            <person name="Sun H."/>
            <person name="LaButti K.M."/>
            <person name="Schmutz J."/>
            <person name="Jabbour D."/>
            <person name="Luo H."/>
            <person name="Baker S.E."/>
            <person name="Pisabarro A.G."/>
            <person name="Walton J.D."/>
            <person name="Blanchette R.A."/>
            <person name="Henrissat B."/>
            <person name="Martin F."/>
            <person name="Cullen D."/>
            <person name="Hibbett D.S."/>
            <person name="Grigoriev I.V."/>
        </authorList>
    </citation>
    <scope>NUCLEOTIDE SEQUENCE [LARGE SCALE GENOMIC DNA]</scope>
    <source>
        <strain evidence="3">FD-172 SS1</strain>
    </source>
</reference>
<dbReference type="HOGENOM" id="CLU_1124354_0_0_1"/>
<dbReference type="Proteomes" id="UP000027195">
    <property type="component" value="Unassembled WGS sequence"/>
</dbReference>
<dbReference type="InParanoid" id="A0A067LR99"/>
<gene>
    <name evidence="2" type="ORF">BOTBODRAFT_299129</name>
</gene>
<feature type="region of interest" description="Disordered" evidence="1">
    <location>
        <begin position="87"/>
        <end position="247"/>
    </location>
</feature>
<name>A0A067LR99_BOTB1</name>
<sequence>MSQSSEATLKRYFARTPSHPRELDWSDLLSVPGDYLTSTSIPPHVERVRPIHRMDPKDVRAWYNYILHGQASEKPSFAFVFEVQDSAGEEAGGESGKNTADAGAVAGEGSDGEPDDSVAGLSGDNEAADDENNGDDVDMEAEDEADGDEVDVERGASRKRKTSASISEEHAVDEDPQPAAKKPRETGPELAQSSKGRQTSGKGKRKASEPQLSDDISEPEEAPASAALKTGGRGKAKKAPPAAPSKK</sequence>
<evidence type="ECO:0000313" key="3">
    <source>
        <dbReference type="Proteomes" id="UP000027195"/>
    </source>
</evidence>
<dbReference type="EMBL" id="KL198195">
    <property type="protein sequence ID" value="KDQ05743.1"/>
    <property type="molecule type" value="Genomic_DNA"/>
</dbReference>
<keyword evidence="3" id="KW-1185">Reference proteome</keyword>